<evidence type="ECO:0000256" key="2">
    <source>
        <dbReference type="ARBA" id="ARBA00022692"/>
    </source>
</evidence>
<keyword evidence="4 5" id="KW-0472">Membrane</keyword>
<dbReference type="InterPro" id="IPR051598">
    <property type="entry name" value="TSUP/Inactive_protease-like"/>
</dbReference>
<keyword evidence="3 5" id="KW-1133">Transmembrane helix</keyword>
<comment type="subcellular location">
    <subcellularLocation>
        <location evidence="5">Cell membrane</location>
        <topology evidence="5">Multi-pass membrane protein</topology>
    </subcellularLocation>
    <subcellularLocation>
        <location evidence="1">Membrane</location>
        <topology evidence="1">Multi-pass membrane protein</topology>
    </subcellularLocation>
</comment>
<keyword evidence="7" id="KW-1185">Reference proteome</keyword>
<dbReference type="KEGG" id="ipc:IPA_02315"/>
<dbReference type="EMBL" id="CP006868">
    <property type="protein sequence ID" value="UXD22173.1"/>
    <property type="molecule type" value="Genomic_DNA"/>
</dbReference>
<sequence>MLWIEGALAGLLSGLVAALFGIGGGAVAIPIMIFLLGIPPSYAVGTNSVIIIASTSLSALFHMRQGTLRKEGIYLGIGGAIGSLIGNWLFFLAAKSGLMEKVLAILFILVAIMMLLSPRGRKKEVPPKDKLFLSGLALGVFAGLAGMSGGIFINPLLVLLFDLDIKLAIGLSVAAIPITSLVSAIPKVMWGYVLWPVAISFIPGIIIGSRIGAKLMKRWSSKVLRKLFSILMILLGLKLWFK</sequence>
<dbReference type="InterPro" id="IPR002781">
    <property type="entry name" value="TM_pro_TauE-like"/>
</dbReference>
<name>A0A977PKN7_9CREN</name>
<reference evidence="6" key="1">
    <citation type="submission" date="2013-11" db="EMBL/GenBank/DDBJ databases">
        <title>Comparative genomics of Ignicoccus.</title>
        <authorList>
            <person name="Podar M."/>
        </authorList>
    </citation>
    <scope>NUCLEOTIDE SEQUENCE</scope>
    <source>
        <strain evidence="6">DSM 13166</strain>
    </source>
</reference>
<evidence type="ECO:0000256" key="5">
    <source>
        <dbReference type="RuleBase" id="RU363041"/>
    </source>
</evidence>
<evidence type="ECO:0000256" key="1">
    <source>
        <dbReference type="ARBA" id="ARBA00004141"/>
    </source>
</evidence>
<dbReference type="PANTHER" id="PTHR43701:SF2">
    <property type="entry name" value="MEMBRANE TRANSPORTER PROTEIN YJNA-RELATED"/>
    <property type="match status" value="1"/>
</dbReference>
<evidence type="ECO:0000313" key="7">
    <source>
        <dbReference type="Proteomes" id="UP001063698"/>
    </source>
</evidence>
<keyword evidence="5" id="KW-1003">Cell membrane</keyword>
<organism evidence="6 7">
    <name type="scientific">Ignicoccus pacificus DSM 13166</name>
    <dbReference type="NCBI Taxonomy" id="940294"/>
    <lineage>
        <taxon>Archaea</taxon>
        <taxon>Thermoproteota</taxon>
        <taxon>Thermoprotei</taxon>
        <taxon>Desulfurococcales</taxon>
        <taxon>Desulfurococcaceae</taxon>
        <taxon>Ignicoccus</taxon>
    </lineage>
</organism>
<dbReference type="Pfam" id="PF01925">
    <property type="entry name" value="TauE"/>
    <property type="match status" value="1"/>
</dbReference>
<feature type="transmembrane region" description="Helical" evidence="5">
    <location>
        <begin position="131"/>
        <end position="153"/>
    </location>
</feature>
<protein>
    <recommendedName>
        <fullName evidence="5">Probable membrane transporter protein</fullName>
    </recommendedName>
</protein>
<gene>
    <name evidence="6" type="ORF">IPA_02315</name>
</gene>
<feature type="transmembrane region" description="Helical" evidence="5">
    <location>
        <begin position="73"/>
        <end position="90"/>
    </location>
</feature>
<evidence type="ECO:0000256" key="3">
    <source>
        <dbReference type="ARBA" id="ARBA00022989"/>
    </source>
</evidence>
<feature type="transmembrane region" description="Helical" evidence="5">
    <location>
        <begin position="42"/>
        <end position="61"/>
    </location>
</feature>
<dbReference type="PANTHER" id="PTHR43701">
    <property type="entry name" value="MEMBRANE TRANSPORTER PROTEIN MJ0441-RELATED"/>
    <property type="match status" value="1"/>
</dbReference>
<comment type="similarity">
    <text evidence="5">Belongs to the 4-toluene sulfonate uptake permease (TSUP) (TC 2.A.102) family.</text>
</comment>
<feature type="transmembrane region" description="Helical" evidence="5">
    <location>
        <begin position="192"/>
        <end position="211"/>
    </location>
</feature>
<dbReference type="Proteomes" id="UP001063698">
    <property type="component" value="Chromosome"/>
</dbReference>
<feature type="transmembrane region" description="Helical" evidence="5">
    <location>
        <begin position="7"/>
        <end position="36"/>
    </location>
</feature>
<feature type="transmembrane region" description="Helical" evidence="5">
    <location>
        <begin position="223"/>
        <end position="241"/>
    </location>
</feature>
<dbReference type="AlphaFoldDB" id="A0A977PKN7"/>
<keyword evidence="2 5" id="KW-0812">Transmembrane</keyword>
<dbReference type="GO" id="GO:0005886">
    <property type="term" value="C:plasma membrane"/>
    <property type="evidence" value="ECO:0007669"/>
    <property type="project" value="UniProtKB-SubCell"/>
</dbReference>
<evidence type="ECO:0000256" key="4">
    <source>
        <dbReference type="ARBA" id="ARBA00023136"/>
    </source>
</evidence>
<feature type="transmembrane region" description="Helical" evidence="5">
    <location>
        <begin position="165"/>
        <end position="185"/>
    </location>
</feature>
<accession>A0A977PKN7</accession>
<feature type="transmembrane region" description="Helical" evidence="5">
    <location>
        <begin position="102"/>
        <end position="119"/>
    </location>
</feature>
<proteinExistence type="inferred from homology"/>
<evidence type="ECO:0000313" key="6">
    <source>
        <dbReference type="EMBL" id="UXD22173.1"/>
    </source>
</evidence>